<keyword evidence="3" id="KW-1185">Reference proteome</keyword>
<name>A8APF4_CITK8</name>
<gene>
    <name evidence="2" type="ordered locus">CKO_04311</name>
</gene>
<evidence type="ECO:0000313" key="2">
    <source>
        <dbReference type="EMBL" id="ABV15368.1"/>
    </source>
</evidence>
<reference evidence="2 3" key="1">
    <citation type="submission" date="2007-08" db="EMBL/GenBank/DDBJ databases">
        <authorList>
            <consortium name="The Citrobacter koseri Genome Sequencing Project"/>
            <person name="McClelland M."/>
            <person name="Sanderson E.K."/>
            <person name="Porwollik S."/>
            <person name="Spieth J."/>
            <person name="Clifton W.S."/>
            <person name="Latreille P."/>
            <person name="Courtney L."/>
            <person name="Wang C."/>
            <person name="Pepin K."/>
            <person name="Bhonagiri V."/>
            <person name="Nash W."/>
            <person name="Johnson M."/>
            <person name="Thiruvilangam P."/>
            <person name="Wilson R."/>
        </authorList>
    </citation>
    <scope>NUCLEOTIDE SEQUENCE [LARGE SCALE GENOMIC DNA]</scope>
    <source>
        <strain evidence="3">ATCC BAA-895 / CDC 4225-83 / SGSC4696</strain>
    </source>
</reference>
<feature type="region of interest" description="Disordered" evidence="1">
    <location>
        <begin position="52"/>
        <end position="71"/>
    </location>
</feature>
<dbReference type="AlphaFoldDB" id="A8APF4"/>
<dbReference type="HOGENOM" id="CLU_2732734_0_0_6"/>
<accession>A8APF4</accession>
<dbReference type="STRING" id="290338.CKO_04311"/>
<dbReference type="Proteomes" id="UP000008148">
    <property type="component" value="Chromosome"/>
</dbReference>
<evidence type="ECO:0000256" key="1">
    <source>
        <dbReference type="SAM" id="MobiDB-lite"/>
    </source>
</evidence>
<dbReference type="KEGG" id="cko:CKO_04311"/>
<evidence type="ECO:0000313" key="3">
    <source>
        <dbReference type="Proteomes" id="UP000008148"/>
    </source>
</evidence>
<proteinExistence type="predicted"/>
<dbReference type="EMBL" id="CP000822">
    <property type="protein sequence ID" value="ABV15368.1"/>
    <property type="molecule type" value="Genomic_DNA"/>
</dbReference>
<organism evidence="2 3">
    <name type="scientific">Citrobacter koseri (strain ATCC BAA-895 / CDC 4225-83 / SGSC4696)</name>
    <dbReference type="NCBI Taxonomy" id="290338"/>
    <lineage>
        <taxon>Bacteria</taxon>
        <taxon>Pseudomonadati</taxon>
        <taxon>Pseudomonadota</taxon>
        <taxon>Gammaproteobacteria</taxon>
        <taxon>Enterobacterales</taxon>
        <taxon>Enterobacteriaceae</taxon>
        <taxon>Citrobacter</taxon>
    </lineage>
</organism>
<sequence>MESIFWQPVRTVAMLIASSKARIFMFSLPHEIRIVLKVRLVSMNQRHAKYKEKNDKGVSRLRNMRTRSGDF</sequence>
<protein>
    <submittedName>
        <fullName evidence="2">Uncharacterized protein</fullName>
    </submittedName>
</protein>